<dbReference type="Gene3D" id="3.40.640.10">
    <property type="entry name" value="Type I PLP-dependent aspartate aminotransferase-like (Major domain)"/>
    <property type="match status" value="1"/>
</dbReference>
<gene>
    <name evidence="9" type="ORF">KIF53_08780</name>
</gene>
<dbReference type="RefSeq" id="WP_043580409.1">
    <property type="nucleotide sequence ID" value="NZ_CP142381.1"/>
</dbReference>
<name>A0ABS7FCA9_9NEIS</name>
<keyword evidence="10" id="KW-1185">Reference proteome</keyword>
<feature type="domain" description="Rhodanese" evidence="7">
    <location>
        <begin position="377"/>
        <end position="413"/>
    </location>
</feature>
<dbReference type="PROSITE" id="PS50206">
    <property type="entry name" value="RHODANESE_3"/>
    <property type="match status" value="1"/>
</dbReference>
<evidence type="ECO:0000259" key="7">
    <source>
        <dbReference type="PROSITE" id="PS50206"/>
    </source>
</evidence>
<dbReference type="SUPFAM" id="SSF46785">
    <property type="entry name" value="Winged helix' DNA-binding domain"/>
    <property type="match status" value="1"/>
</dbReference>
<dbReference type="PANTHER" id="PTHR46577:SF2">
    <property type="entry name" value="TRANSCRIPTIONAL REGULATORY PROTEIN"/>
    <property type="match status" value="1"/>
</dbReference>
<dbReference type="CDD" id="cd00609">
    <property type="entry name" value="AAT_like"/>
    <property type="match status" value="1"/>
</dbReference>
<sequence length="472" mass="51490">MPISPIAFHPGSPKVQQIVESLSEAILQGTIPAGSKLPSIRELTRLFGVGKFTVIDALDRLRGCHLVSSRQGRGFFVSPLNAAPTAAPLADLMPQDLISILRRSLIADNGAMRPGSGHLPESWLDTDAYRQAMRATVRSPLLRISGYGSPAGYLPLRQALQQRLSLQGMTVQLEQIVTTANTVQAIDMLLRLLLRPGDTVLLDDPCYFNFHANLALHGASVVTIARNTGGIDFDQLETLLAARKPRIYLTTSLLHNPTGHSFTPAQSYRLLQLTKQYGCHIVEDDLYGDLHSSPPPRLAALAGFDHVSYLSGFSKVLSANTRASYVVATPDLSAKLCHLKLMSGGITSELLEQLLCRMLTEGSYGKHRNRLVVRLLESGARVAEWLRQSGCEPAHSFDGGMFIWARLPAGIDAEELAQRGLEQDLVLAPGTLFSRNPDARRFMRFNVASSDDAGVAHRFAMLLSQARAASRV</sequence>
<dbReference type="PANTHER" id="PTHR46577">
    <property type="entry name" value="HTH-TYPE TRANSCRIPTIONAL REGULATORY PROTEIN GABR"/>
    <property type="match status" value="1"/>
</dbReference>
<evidence type="ECO:0000313" key="10">
    <source>
        <dbReference type="Proteomes" id="UP000711178"/>
    </source>
</evidence>
<dbReference type="EMBL" id="JAHDTB010000006">
    <property type="protein sequence ID" value="MBW8287720.1"/>
    <property type="molecule type" value="Genomic_DNA"/>
</dbReference>
<dbReference type="InterPro" id="IPR015421">
    <property type="entry name" value="PyrdxlP-dep_Trfase_major"/>
</dbReference>
<dbReference type="CDD" id="cd07377">
    <property type="entry name" value="WHTH_GntR"/>
    <property type="match status" value="1"/>
</dbReference>
<dbReference type="InterPro" id="IPR004839">
    <property type="entry name" value="Aminotransferase_I/II_large"/>
</dbReference>
<dbReference type="GeneID" id="89687383"/>
<evidence type="ECO:0000256" key="5">
    <source>
        <dbReference type="ARBA" id="ARBA00023125"/>
    </source>
</evidence>
<dbReference type="InterPro" id="IPR000524">
    <property type="entry name" value="Tscrpt_reg_HTH_GntR"/>
</dbReference>
<dbReference type="Proteomes" id="UP000711178">
    <property type="component" value="Unassembled WGS sequence"/>
</dbReference>
<dbReference type="InterPro" id="IPR001763">
    <property type="entry name" value="Rhodanese-like_dom"/>
</dbReference>
<comment type="similarity">
    <text evidence="1">In the C-terminal section; belongs to the class-I pyridoxal-phosphate-dependent aminotransferase family.</text>
</comment>
<evidence type="ECO:0000256" key="1">
    <source>
        <dbReference type="ARBA" id="ARBA00005384"/>
    </source>
</evidence>
<dbReference type="InterPro" id="IPR015424">
    <property type="entry name" value="PyrdxlP-dep_Trfase"/>
</dbReference>
<accession>A0ABS7FCA9</accession>
<dbReference type="Pfam" id="PF00155">
    <property type="entry name" value="Aminotran_1_2"/>
    <property type="match status" value="1"/>
</dbReference>
<evidence type="ECO:0000313" key="9">
    <source>
        <dbReference type="EMBL" id="MBW8287720.1"/>
    </source>
</evidence>
<dbReference type="InterPro" id="IPR051446">
    <property type="entry name" value="HTH_trans_reg/aminotransferase"/>
</dbReference>
<evidence type="ECO:0000256" key="6">
    <source>
        <dbReference type="ARBA" id="ARBA00023163"/>
    </source>
</evidence>
<proteinExistence type="inferred from homology"/>
<dbReference type="Gene3D" id="1.10.10.10">
    <property type="entry name" value="Winged helix-like DNA-binding domain superfamily/Winged helix DNA-binding domain"/>
    <property type="match status" value="1"/>
</dbReference>
<organism evidence="9 10">
    <name type="scientific">Chromobacterium subtsugae</name>
    <dbReference type="NCBI Taxonomy" id="251747"/>
    <lineage>
        <taxon>Bacteria</taxon>
        <taxon>Pseudomonadati</taxon>
        <taxon>Pseudomonadota</taxon>
        <taxon>Betaproteobacteria</taxon>
        <taxon>Neisseriales</taxon>
        <taxon>Chromobacteriaceae</taxon>
        <taxon>Chromobacterium</taxon>
    </lineage>
</organism>
<dbReference type="SMART" id="SM00345">
    <property type="entry name" value="HTH_GNTR"/>
    <property type="match status" value="1"/>
</dbReference>
<reference evidence="9 10" key="1">
    <citation type="submission" date="2021-05" db="EMBL/GenBank/DDBJ databases">
        <title>Draft Whole Genome Sequencing Of Biosensor Chromobacterium violaceum Strain CV026 Reveals A Regulatory RNA In Chromobacterium violaceum Phenotype Regulatory Network.</title>
        <authorList>
            <person name="Hong K.W."/>
            <person name="Chan K.G."/>
            <person name="Chang C.-Y."/>
        </authorList>
    </citation>
    <scope>NUCLEOTIDE SEQUENCE [LARGE SCALE GENOMIC DNA]</scope>
    <source>
        <strain evidence="9 10">ATCC 31532</strain>
    </source>
</reference>
<dbReference type="SUPFAM" id="SSF53383">
    <property type="entry name" value="PLP-dependent transferases"/>
    <property type="match status" value="1"/>
</dbReference>
<keyword evidence="4" id="KW-0805">Transcription regulation</keyword>
<dbReference type="InterPro" id="IPR036388">
    <property type="entry name" value="WH-like_DNA-bd_sf"/>
</dbReference>
<keyword evidence="3" id="KW-0663">Pyridoxal phosphate</keyword>
<keyword evidence="5" id="KW-0238">DNA-binding</keyword>
<evidence type="ECO:0000259" key="8">
    <source>
        <dbReference type="PROSITE" id="PS50949"/>
    </source>
</evidence>
<keyword evidence="6" id="KW-0804">Transcription</keyword>
<keyword evidence="9" id="KW-0808">Transferase</keyword>
<protein>
    <recommendedName>
        <fullName evidence="2">Putative 8-amino-7-oxononanoate synthase</fullName>
    </recommendedName>
</protein>
<dbReference type="GO" id="GO:0008483">
    <property type="term" value="F:transaminase activity"/>
    <property type="evidence" value="ECO:0007669"/>
    <property type="project" value="UniProtKB-KW"/>
</dbReference>
<evidence type="ECO:0000256" key="2">
    <source>
        <dbReference type="ARBA" id="ARBA00021531"/>
    </source>
</evidence>
<evidence type="ECO:0000256" key="3">
    <source>
        <dbReference type="ARBA" id="ARBA00022898"/>
    </source>
</evidence>
<dbReference type="Pfam" id="PF00392">
    <property type="entry name" value="GntR"/>
    <property type="match status" value="1"/>
</dbReference>
<comment type="caution">
    <text evidence="9">The sequence shown here is derived from an EMBL/GenBank/DDBJ whole genome shotgun (WGS) entry which is preliminary data.</text>
</comment>
<dbReference type="PROSITE" id="PS50949">
    <property type="entry name" value="HTH_GNTR"/>
    <property type="match status" value="1"/>
</dbReference>
<feature type="domain" description="HTH gntR-type" evidence="8">
    <location>
        <begin position="12"/>
        <end position="80"/>
    </location>
</feature>
<evidence type="ECO:0000256" key="4">
    <source>
        <dbReference type="ARBA" id="ARBA00023015"/>
    </source>
</evidence>
<keyword evidence="9" id="KW-0032">Aminotransferase</keyword>
<dbReference type="InterPro" id="IPR036390">
    <property type="entry name" value="WH_DNA-bd_sf"/>
</dbReference>